<comment type="caution">
    <text evidence="2">The sequence shown here is derived from an EMBL/GenBank/DDBJ whole genome shotgun (WGS) entry which is preliminary data.</text>
</comment>
<keyword evidence="1" id="KW-0472">Membrane</keyword>
<evidence type="ECO:0000313" key="3">
    <source>
        <dbReference type="Proteomes" id="UP000663879"/>
    </source>
</evidence>
<dbReference type="SUPFAM" id="SSF56436">
    <property type="entry name" value="C-type lectin-like"/>
    <property type="match status" value="1"/>
</dbReference>
<keyword evidence="3" id="KW-1185">Reference proteome</keyword>
<sequence>MFSKKLKTKKQKVPRKFKETKIYEYDIEYASEDLQIFADNFLFSSAFVKIVCNLVIILSLLFIGIGFGILFNQRELKTYKDHCEKTSQCRDSFICQDGLCICSSNQFYNLTSALCTQKKSNLASCNSTDECCCDLKCTNNYCLCPSDKIWYNSDKLCIKRPYYNDSCSSTSDCWLNTNLTCLNSKCICSDANLNFWNGTFCSRVESYLGSCKISSGCNQTQGLVCNLTEQIVYKCVCPSYNYWDLSLKKCITQRNNTQSCTSTDQCRSGTILYCDTSSTNTCICPIDYYWSTNTCVKRISYGKLCSGAFCDTTKLLSCINSYCSCSSNKFWNGTFCVDLITSGINCYNSFTCDSTLGLLCDKTYWQCICPSTHYWTGSECKLKETNGTWCTKTIQCKSDAGLSCISNYCLCQSTYYWSGSQCLPKKTVNTFCTYSYECQTYNGLECIPLLPTGSYCECPTEKFWNTTQCVDKYTLNTPCSYDFECNNILGLLCFGTCRCDYNYFWNGTICVIKNTHGLPCQSDSGCINNLNLVCINNFCSCMPLMYWSTSKCEFKKSINQSCSGLNPACQNYARLSCTSNNICECDTTEYWVQNKCQKPVGINQYCNLTTYRCKANLECQETIENNSICQCPSGSYWTGSTCSPIKTYNQSCDAWNIPCDYTKNFKCLQDGSGTSCLTSYSGFRCTCISTEYLSAGSCGNVTDLKCVCEKTKFWNGSQCVDKKTFGITCNNQCQCISSLICYVTCNCGPNAFYQNSTQTCVQCPPGFTINGLYPYFCYKSSTPDKFVDSKNSCAPGYLARPLTATERSIVSTYTSSEIWVDVYVSSGIYFWGNGISTGISASGSDTLTYNPSSGSFGDVNPSASRNTVCQFG</sequence>
<keyword evidence="1" id="KW-0812">Transmembrane</keyword>
<dbReference type="Proteomes" id="UP000663879">
    <property type="component" value="Unassembled WGS sequence"/>
</dbReference>
<organism evidence="2 3">
    <name type="scientific">Brachionus calyciflorus</name>
    <dbReference type="NCBI Taxonomy" id="104777"/>
    <lineage>
        <taxon>Eukaryota</taxon>
        <taxon>Metazoa</taxon>
        <taxon>Spiralia</taxon>
        <taxon>Gnathifera</taxon>
        <taxon>Rotifera</taxon>
        <taxon>Eurotatoria</taxon>
        <taxon>Monogononta</taxon>
        <taxon>Pseudotrocha</taxon>
        <taxon>Ploima</taxon>
        <taxon>Brachionidae</taxon>
        <taxon>Brachionus</taxon>
    </lineage>
</organism>
<evidence type="ECO:0000256" key="1">
    <source>
        <dbReference type="SAM" id="Phobius"/>
    </source>
</evidence>
<reference evidence="2" key="1">
    <citation type="submission" date="2021-02" db="EMBL/GenBank/DDBJ databases">
        <authorList>
            <person name="Nowell W R."/>
        </authorList>
    </citation>
    <scope>NUCLEOTIDE SEQUENCE</scope>
    <source>
        <strain evidence="2">Ploen Becks lab</strain>
    </source>
</reference>
<dbReference type="OrthoDB" id="6072984at2759"/>
<dbReference type="EMBL" id="CAJNOC010002524">
    <property type="protein sequence ID" value="CAF0938100.1"/>
    <property type="molecule type" value="Genomic_DNA"/>
</dbReference>
<proteinExistence type="predicted"/>
<evidence type="ECO:0000313" key="2">
    <source>
        <dbReference type="EMBL" id="CAF0938100.1"/>
    </source>
</evidence>
<name>A0A814C250_9BILA</name>
<evidence type="ECO:0008006" key="4">
    <source>
        <dbReference type="Google" id="ProtNLM"/>
    </source>
</evidence>
<dbReference type="PANTHER" id="PTHR39069">
    <property type="entry name" value="ECDYSONE-INDUCIBLE GENE E1, ISOFORM A"/>
    <property type="match status" value="1"/>
</dbReference>
<protein>
    <recommendedName>
        <fullName evidence="4">EGF-like domain-containing protein</fullName>
    </recommendedName>
</protein>
<accession>A0A814C250</accession>
<feature type="transmembrane region" description="Helical" evidence="1">
    <location>
        <begin position="50"/>
        <end position="71"/>
    </location>
</feature>
<dbReference type="PANTHER" id="PTHR39069:SF8">
    <property type="entry name" value="FI17111P1"/>
    <property type="match status" value="1"/>
</dbReference>
<keyword evidence="1" id="KW-1133">Transmembrane helix</keyword>
<dbReference type="AlphaFoldDB" id="A0A814C250"/>
<gene>
    <name evidence="2" type="ORF">OXX778_LOCUS13277</name>
</gene>
<dbReference type="InterPro" id="IPR016187">
    <property type="entry name" value="CTDL_fold"/>
</dbReference>